<organism evidence="2 3">
    <name type="scientific">Luteolibacter rhizosphaerae</name>
    <dbReference type="NCBI Taxonomy" id="2989719"/>
    <lineage>
        <taxon>Bacteria</taxon>
        <taxon>Pseudomonadati</taxon>
        <taxon>Verrucomicrobiota</taxon>
        <taxon>Verrucomicrobiia</taxon>
        <taxon>Verrucomicrobiales</taxon>
        <taxon>Verrucomicrobiaceae</taxon>
        <taxon>Luteolibacter</taxon>
    </lineage>
</organism>
<dbReference type="Pfam" id="PF22807">
    <property type="entry name" value="TrAA12"/>
    <property type="match status" value="1"/>
</dbReference>
<gene>
    <name evidence="2" type="ORF">OJ996_19865</name>
</gene>
<proteinExistence type="predicted"/>
<dbReference type="EMBL" id="JAPDDR010000011">
    <property type="protein sequence ID" value="MCW1915854.1"/>
    <property type="molecule type" value="Genomic_DNA"/>
</dbReference>
<accession>A0ABT3G8R2</accession>
<name>A0ABT3G8R2_9BACT</name>
<dbReference type="PANTHER" id="PTHR33546">
    <property type="entry name" value="LARGE, MULTIFUNCTIONAL SECRETED PROTEIN-RELATED"/>
    <property type="match status" value="1"/>
</dbReference>
<dbReference type="InterPro" id="IPR011041">
    <property type="entry name" value="Quinoprot_gluc/sorb_DH_b-prop"/>
</dbReference>
<dbReference type="Gene3D" id="2.120.10.30">
    <property type="entry name" value="TolB, C-terminal domain"/>
    <property type="match status" value="1"/>
</dbReference>
<dbReference type="RefSeq" id="WP_264515416.1">
    <property type="nucleotide sequence ID" value="NZ_JAPDDR010000011.1"/>
</dbReference>
<dbReference type="SUPFAM" id="SSF50952">
    <property type="entry name" value="Soluble quinoprotein glucose dehydrogenase"/>
    <property type="match status" value="1"/>
</dbReference>
<dbReference type="InterPro" id="IPR054539">
    <property type="entry name" value="Beta-prop_PDH"/>
</dbReference>
<comment type="caution">
    <text evidence="2">The sequence shown here is derived from an EMBL/GenBank/DDBJ whole genome shotgun (WGS) entry which is preliminary data.</text>
</comment>
<evidence type="ECO:0000313" key="3">
    <source>
        <dbReference type="Proteomes" id="UP001165653"/>
    </source>
</evidence>
<sequence length="378" mass="41265">MSNSSMIITPPTTLAVTLVLALPVFSEEPTTSTITGNIFRPVQLTATDERIAGLKIADGFKLSVFARDLDKPRMMAADSQGRVYVTRRGEKGDILLLEDPDKDGAAEAPRKVLELPHVHGIAIKGSTVFLATIREVYSAPLSDDGGIGQLKLLYEGLPDAGQHPNRTLDFSPDGELFLSVGSAANAAAEPNKESATMLWIDLEGKTRDIFASGLRNTIGFDWHPVTGKFYGMDHGIDYLGDDAQKEELNELKKGKKYGWPFVYEDGKANLEDDPKETTGMNWDEYAELCEPSVLTATAHSAPMALLFPSATNFPKAFHGDALVTFHGSWNRSKPSGYSVMRLRFKDGAPDKFEDFLTGFVRGDGQFGRPCGLLELKDG</sequence>
<dbReference type="InterPro" id="IPR011042">
    <property type="entry name" value="6-blade_b-propeller_TolB-like"/>
</dbReference>
<evidence type="ECO:0000313" key="2">
    <source>
        <dbReference type="EMBL" id="MCW1915854.1"/>
    </source>
</evidence>
<reference evidence="2" key="1">
    <citation type="submission" date="2022-10" db="EMBL/GenBank/DDBJ databases">
        <title>Luteolibacter sp. GHJ8, whole genome shotgun sequencing project.</title>
        <authorList>
            <person name="Zhao G."/>
            <person name="Shen L."/>
        </authorList>
    </citation>
    <scope>NUCLEOTIDE SEQUENCE</scope>
    <source>
        <strain evidence="2">GHJ8</strain>
    </source>
</reference>
<keyword evidence="3" id="KW-1185">Reference proteome</keyword>
<evidence type="ECO:0000259" key="1">
    <source>
        <dbReference type="Pfam" id="PF22807"/>
    </source>
</evidence>
<dbReference type="Proteomes" id="UP001165653">
    <property type="component" value="Unassembled WGS sequence"/>
</dbReference>
<protein>
    <submittedName>
        <fullName evidence="2">PQQ-dependent sugar dehydrogenase</fullName>
    </submittedName>
</protein>
<dbReference type="PANTHER" id="PTHR33546:SF1">
    <property type="entry name" value="LARGE, MULTIFUNCTIONAL SECRETED PROTEIN"/>
    <property type="match status" value="1"/>
</dbReference>
<feature type="domain" description="Pyrroloquinoline quinone-dependent pyranose dehydrogenase beta-propeller" evidence="1">
    <location>
        <begin position="55"/>
        <end position="349"/>
    </location>
</feature>